<dbReference type="EMBL" id="FWDM01000014">
    <property type="protein sequence ID" value="SLM12043.1"/>
    <property type="molecule type" value="Genomic_DNA"/>
</dbReference>
<evidence type="ECO:0000313" key="1">
    <source>
        <dbReference type="EMBL" id="SLM12043.1"/>
    </source>
</evidence>
<dbReference type="InterPro" id="IPR036102">
    <property type="entry name" value="OsmC/Ohrsf"/>
</dbReference>
<protein>
    <submittedName>
        <fullName evidence="1">OsmC family protein</fullName>
    </submittedName>
</protein>
<gene>
    <name evidence="1" type="ORF">SPIROBIBN47_210191</name>
</gene>
<accession>A0A3P3XHK0</accession>
<dbReference type="PANTHER" id="PTHR34352:SF1">
    <property type="entry name" value="PROTEIN YHFA"/>
    <property type="match status" value="1"/>
</dbReference>
<dbReference type="AlphaFoldDB" id="A0A3P3XHK0"/>
<organism evidence="1">
    <name type="scientific">uncultured spirochete</name>
    <dbReference type="NCBI Taxonomy" id="156406"/>
    <lineage>
        <taxon>Bacteria</taxon>
        <taxon>Pseudomonadati</taxon>
        <taxon>Spirochaetota</taxon>
        <taxon>Spirochaetia</taxon>
        <taxon>Spirochaetales</taxon>
        <taxon>environmental samples</taxon>
    </lineage>
</organism>
<reference evidence="1" key="1">
    <citation type="submission" date="2017-02" db="EMBL/GenBank/DDBJ databases">
        <authorList>
            <person name="Regsiter A."/>
            <person name="William W."/>
        </authorList>
    </citation>
    <scope>NUCLEOTIDE SEQUENCE</scope>
    <source>
        <strain evidence="1">Bib</strain>
    </source>
</reference>
<sequence length="138" mass="15353">MTKEIQMNWLDGMAFQSELDGHTLVIDADDSVGGTNRGPQPKGLLLVSLAGCTAMDVISILKKMREPVSWFNLKVSGDLTEEHPKKFTSFKVIYQFKKSDGLNPDNVQKAVELSQNKYCGVSATLRKAADLAWEIEYI</sequence>
<dbReference type="PANTHER" id="PTHR34352">
    <property type="entry name" value="PROTEIN YHFA"/>
    <property type="match status" value="1"/>
</dbReference>
<dbReference type="Pfam" id="PF02566">
    <property type="entry name" value="OsmC"/>
    <property type="match status" value="1"/>
</dbReference>
<dbReference type="Gene3D" id="3.30.300.20">
    <property type="match status" value="1"/>
</dbReference>
<dbReference type="InterPro" id="IPR015946">
    <property type="entry name" value="KH_dom-like_a/b"/>
</dbReference>
<name>A0A3P3XHK0_9SPIR</name>
<dbReference type="SUPFAM" id="SSF82784">
    <property type="entry name" value="OsmC-like"/>
    <property type="match status" value="1"/>
</dbReference>
<proteinExistence type="predicted"/>
<dbReference type="InterPro" id="IPR003718">
    <property type="entry name" value="OsmC/Ohr_fam"/>
</dbReference>